<evidence type="ECO:0000313" key="1">
    <source>
        <dbReference type="EMBL" id="KLU66342.1"/>
    </source>
</evidence>
<dbReference type="PATRIC" id="fig|476652.3.peg.1798"/>
<dbReference type="STRING" id="476652.DEAC_c17410"/>
<sequence>MYRSAQLAGMIIRLLQSESVSDAKEAIKVAAQMIDRFAQINNEAIEKGIASLEKEAETNYLLPKDFISELALHVRGEEES</sequence>
<dbReference type="Proteomes" id="UP000036356">
    <property type="component" value="Unassembled WGS sequence"/>
</dbReference>
<gene>
    <name evidence="1" type="ORF">DEAC_c17410</name>
</gene>
<dbReference type="EMBL" id="LDZY01000005">
    <property type="protein sequence ID" value="KLU66342.1"/>
    <property type="molecule type" value="Genomic_DNA"/>
</dbReference>
<protein>
    <submittedName>
        <fullName evidence="1">Uncharacterized protein</fullName>
    </submittedName>
</protein>
<dbReference type="RefSeq" id="WP_047809613.1">
    <property type="nucleotide sequence ID" value="NZ_LDZY01000005.1"/>
</dbReference>
<evidence type="ECO:0000313" key="2">
    <source>
        <dbReference type="Proteomes" id="UP000036356"/>
    </source>
</evidence>
<accession>A0A0J1FSQ8</accession>
<name>A0A0J1FSQ8_9FIRM</name>
<dbReference type="AlphaFoldDB" id="A0A0J1FSQ8"/>
<organism evidence="1 2">
    <name type="scientific">Desulfosporosinus acididurans</name>
    <dbReference type="NCBI Taxonomy" id="476652"/>
    <lineage>
        <taxon>Bacteria</taxon>
        <taxon>Bacillati</taxon>
        <taxon>Bacillota</taxon>
        <taxon>Clostridia</taxon>
        <taxon>Eubacteriales</taxon>
        <taxon>Desulfitobacteriaceae</taxon>
        <taxon>Desulfosporosinus</taxon>
    </lineage>
</organism>
<comment type="caution">
    <text evidence="1">The sequence shown here is derived from an EMBL/GenBank/DDBJ whole genome shotgun (WGS) entry which is preliminary data.</text>
</comment>
<reference evidence="1 2" key="1">
    <citation type="submission" date="2015-06" db="EMBL/GenBank/DDBJ databases">
        <title>Draft genome of the moderately acidophilic sulfate reducer Candidatus Desulfosporosinus acididurans strain M1.</title>
        <authorList>
            <person name="Poehlein A."/>
            <person name="Petzsch P."/>
            <person name="Johnson B.D."/>
            <person name="Schloemann M."/>
            <person name="Daniel R."/>
            <person name="Muehling M."/>
        </authorList>
    </citation>
    <scope>NUCLEOTIDE SEQUENCE [LARGE SCALE GENOMIC DNA]</scope>
    <source>
        <strain evidence="1 2">M1</strain>
    </source>
</reference>
<proteinExistence type="predicted"/>
<keyword evidence="2" id="KW-1185">Reference proteome</keyword>